<evidence type="ECO:0000313" key="3">
    <source>
        <dbReference type="EMBL" id="CAD1843722.1"/>
    </source>
</evidence>
<dbReference type="PROSITE" id="PS50144">
    <property type="entry name" value="MATH"/>
    <property type="match status" value="2"/>
</dbReference>
<dbReference type="SUPFAM" id="SSF49599">
    <property type="entry name" value="TRAF domain-like"/>
    <property type="match status" value="2"/>
</dbReference>
<reference evidence="3" key="1">
    <citation type="submission" date="2020-07" db="EMBL/GenBank/DDBJ databases">
        <authorList>
            <person name="Lin J."/>
        </authorList>
    </citation>
    <scope>NUCLEOTIDE SEQUENCE</scope>
</reference>
<dbReference type="InterPro" id="IPR008974">
    <property type="entry name" value="TRAF-like"/>
</dbReference>
<dbReference type="PANTHER" id="PTHR46162">
    <property type="entry name" value="TRAF-LIKE FAMILY PROTEIN"/>
    <property type="match status" value="1"/>
</dbReference>
<feature type="domain" description="MATH" evidence="2">
    <location>
        <begin position="57"/>
        <end position="187"/>
    </location>
</feature>
<accession>A0A6V7QKM7</accession>
<feature type="chain" id="PRO_5027678704" description="MATH domain-containing protein" evidence="1">
    <location>
        <begin position="19"/>
        <end position="345"/>
    </location>
</feature>
<dbReference type="AlphaFoldDB" id="A0A6V7QKM7"/>
<organism evidence="3">
    <name type="scientific">Ananas comosus var. bracteatus</name>
    <name type="common">red pineapple</name>
    <dbReference type="NCBI Taxonomy" id="296719"/>
    <lineage>
        <taxon>Eukaryota</taxon>
        <taxon>Viridiplantae</taxon>
        <taxon>Streptophyta</taxon>
        <taxon>Embryophyta</taxon>
        <taxon>Tracheophyta</taxon>
        <taxon>Spermatophyta</taxon>
        <taxon>Magnoliopsida</taxon>
        <taxon>Liliopsida</taxon>
        <taxon>Poales</taxon>
        <taxon>Bromeliaceae</taxon>
        <taxon>Bromelioideae</taxon>
        <taxon>Ananas</taxon>
    </lineage>
</organism>
<protein>
    <recommendedName>
        <fullName evidence="2">MATH domain-containing protein</fullName>
    </recommendedName>
</protein>
<dbReference type="Pfam" id="PF22486">
    <property type="entry name" value="MATH_2"/>
    <property type="match status" value="2"/>
</dbReference>
<dbReference type="Gene3D" id="2.60.210.10">
    <property type="entry name" value="Apoptosis, Tumor Necrosis Factor Receptor Associated Protein 2, Chain A"/>
    <property type="match status" value="2"/>
</dbReference>
<dbReference type="InterPro" id="IPR002083">
    <property type="entry name" value="MATH/TRAF_dom"/>
</dbReference>
<feature type="domain" description="MATH" evidence="2">
    <location>
        <begin position="211"/>
        <end position="336"/>
    </location>
</feature>
<name>A0A6V7QKM7_ANACO</name>
<proteinExistence type="predicted"/>
<keyword evidence="1" id="KW-0732">Signal</keyword>
<gene>
    <name evidence="3" type="ORF">CB5_LOCUS26933</name>
</gene>
<evidence type="ECO:0000259" key="2">
    <source>
        <dbReference type="PROSITE" id="PS50144"/>
    </source>
</evidence>
<evidence type="ECO:0000256" key="1">
    <source>
        <dbReference type="SAM" id="SignalP"/>
    </source>
</evidence>
<feature type="signal peptide" evidence="1">
    <location>
        <begin position="1"/>
        <end position="18"/>
    </location>
</feature>
<dbReference type="EMBL" id="LR862137">
    <property type="protein sequence ID" value="CAD1843722.1"/>
    <property type="molecule type" value="Genomic_DNA"/>
</dbReference>
<dbReference type="CDD" id="cd00121">
    <property type="entry name" value="MATH"/>
    <property type="match status" value="2"/>
</dbReference>
<dbReference type="SMART" id="SM00061">
    <property type="entry name" value="MATH"/>
    <property type="match status" value="2"/>
</dbReference>
<sequence length="345" mass="38904">MRGLQALLLLLLTPDLLRDPCAMTAAMAERSGAEAGFRAGFGARMRRRTARSRRSGEKAFKWRIDGFSSLINLGNEWTNSSSFDAKGLKWYIRVNPMDTKSGDTKRHVSLKLELVRSSVQPNIVIEAVFKLLIYDQLRRKHVENIVTDHFHATSTASGSLFMIPLDTLKESSAGFLINDSCIFGAEVVKVRKVRQDTVSETLFVQKSKNASDVFSWEIEKFTELQKPYSTSKVFAAGGYNWYLKLHPEGDEATNYLSLYATLDKYSTLSPDSGVLVKLSLCIKDQNNDNHKRHTAQIQFTAKCTSWGWGRFISLEDFNDPFNGFLLKNKCTIEASFTVIGLSNRK</sequence>
<dbReference type="PANTHER" id="PTHR46162:SF2">
    <property type="entry name" value="ANKYRIN REPEAT-CONTAINING PROTEIN-RELATED"/>
    <property type="match status" value="1"/>
</dbReference>